<comment type="caution">
    <text evidence="2">The sequence shown here is derived from an EMBL/GenBank/DDBJ whole genome shotgun (WGS) entry which is preliminary data.</text>
</comment>
<reference evidence="2" key="2">
    <citation type="submission" date="2022-01" db="EMBL/GenBank/DDBJ databases">
        <authorList>
            <person name="Yamashiro T."/>
            <person name="Shiraishi A."/>
            <person name="Satake H."/>
            <person name="Nakayama K."/>
        </authorList>
    </citation>
    <scope>NUCLEOTIDE SEQUENCE</scope>
</reference>
<organism evidence="2 3">
    <name type="scientific">Tanacetum coccineum</name>
    <dbReference type="NCBI Taxonomy" id="301880"/>
    <lineage>
        <taxon>Eukaryota</taxon>
        <taxon>Viridiplantae</taxon>
        <taxon>Streptophyta</taxon>
        <taxon>Embryophyta</taxon>
        <taxon>Tracheophyta</taxon>
        <taxon>Spermatophyta</taxon>
        <taxon>Magnoliopsida</taxon>
        <taxon>eudicotyledons</taxon>
        <taxon>Gunneridae</taxon>
        <taxon>Pentapetalae</taxon>
        <taxon>asterids</taxon>
        <taxon>campanulids</taxon>
        <taxon>Asterales</taxon>
        <taxon>Asteraceae</taxon>
        <taxon>Asteroideae</taxon>
        <taxon>Anthemideae</taxon>
        <taxon>Anthemidinae</taxon>
        <taxon>Tanacetum</taxon>
    </lineage>
</organism>
<reference evidence="2" key="1">
    <citation type="journal article" date="2022" name="Int. J. Mol. Sci.">
        <title>Draft Genome of Tanacetum Coccineum: Genomic Comparison of Closely Related Tanacetum-Family Plants.</title>
        <authorList>
            <person name="Yamashiro T."/>
            <person name="Shiraishi A."/>
            <person name="Nakayama K."/>
            <person name="Satake H."/>
        </authorList>
    </citation>
    <scope>NUCLEOTIDE SEQUENCE</scope>
</reference>
<protein>
    <submittedName>
        <fullName evidence="2">Uncharacterized protein</fullName>
    </submittedName>
</protein>
<evidence type="ECO:0000256" key="1">
    <source>
        <dbReference type="SAM" id="MobiDB-lite"/>
    </source>
</evidence>
<gene>
    <name evidence="2" type="ORF">Tco_0679460</name>
</gene>
<feature type="compositionally biased region" description="Basic residues" evidence="1">
    <location>
        <begin position="38"/>
        <end position="57"/>
    </location>
</feature>
<evidence type="ECO:0000313" key="3">
    <source>
        <dbReference type="Proteomes" id="UP001151760"/>
    </source>
</evidence>
<proteinExistence type="predicted"/>
<dbReference type="EMBL" id="BQNB010009537">
    <property type="protein sequence ID" value="GJS64896.1"/>
    <property type="molecule type" value="Genomic_DNA"/>
</dbReference>
<dbReference type="Proteomes" id="UP001151760">
    <property type="component" value="Unassembled WGS sequence"/>
</dbReference>
<keyword evidence="3" id="KW-1185">Reference proteome</keyword>
<evidence type="ECO:0000313" key="2">
    <source>
        <dbReference type="EMBL" id="GJS64896.1"/>
    </source>
</evidence>
<accession>A0ABQ4XI21</accession>
<feature type="region of interest" description="Disordered" evidence="1">
    <location>
        <begin position="24"/>
        <end position="99"/>
    </location>
</feature>
<sequence>MIQPEPEDLPKDNPKLEIAVLRSNGAFQDNGKSMKHDGARHKIARWQKTNKRQRQRLKGQDQQSMKEQAYKQITKAKAPEHSSLNDKSNLTDLMKECHQ</sequence>
<name>A0ABQ4XI21_9ASTR</name>